<evidence type="ECO:0000256" key="8">
    <source>
        <dbReference type="ARBA" id="ARBA00023136"/>
    </source>
</evidence>
<feature type="transmembrane region" description="Helical" evidence="10">
    <location>
        <begin position="107"/>
        <end position="131"/>
    </location>
</feature>
<proteinExistence type="inferred from homology"/>
<evidence type="ECO:0000256" key="10">
    <source>
        <dbReference type="RuleBase" id="RU366002"/>
    </source>
</evidence>
<evidence type="ECO:0000256" key="4">
    <source>
        <dbReference type="ARBA" id="ARBA00022692"/>
    </source>
</evidence>
<comment type="similarity">
    <text evidence="10">Belongs to the monovalent cation:proton antiporter 1 (CPA1) transporter (TC 2.A.36) family.</text>
</comment>
<evidence type="ECO:0000259" key="11">
    <source>
        <dbReference type="Pfam" id="PF00999"/>
    </source>
</evidence>
<keyword evidence="4 10" id="KW-0812">Transmembrane</keyword>
<keyword evidence="7 10" id="KW-0406">Ion transport</keyword>
<dbReference type="AlphaFoldDB" id="A0AA90JWC8"/>
<feature type="transmembrane region" description="Helical" evidence="10">
    <location>
        <begin position="220"/>
        <end position="242"/>
    </location>
</feature>
<evidence type="ECO:0000256" key="2">
    <source>
        <dbReference type="ARBA" id="ARBA00022448"/>
    </source>
</evidence>
<comment type="caution">
    <text evidence="12">The sequence shown here is derived from an EMBL/GenBank/DDBJ whole genome shotgun (WGS) entry which is preliminary data.</text>
</comment>
<keyword evidence="5 10" id="KW-1133">Transmembrane helix</keyword>
<dbReference type="Pfam" id="PF00999">
    <property type="entry name" value="Na_H_Exchanger"/>
    <property type="match status" value="1"/>
</dbReference>
<keyword evidence="6 10" id="KW-0915">Sodium</keyword>
<keyword evidence="9 10" id="KW-0739">Sodium transport</keyword>
<evidence type="ECO:0000256" key="3">
    <source>
        <dbReference type="ARBA" id="ARBA00022475"/>
    </source>
</evidence>
<dbReference type="GO" id="GO:0098719">
    <property type="term" value="P:sodium ion import across plasma membrane"/>
    <property type="evidence" value="ECO:0007669"/>
    <property type="project" value="TreeGrafter"/>
</dbReference>
<keyword evidence="3 10" id="KW-1003">Cell membrane</keyword>
<dbReference type="NCBIfam" id="TIGR00831">
    <property type="entry name" value="a_cpa1"/>
    <property type="match status" value="1"/>
</dbReference>
<feature type="transmembrane region" description="Helical" evidence="10">
    <location>
        <begin position="343"/>
        <end position="364"/>
    </location>
</feature>
<dbReference type="GO" id="GO:0015386">
    <property type="term" value="F:potassium:proton antiporter activity"/>
    <property type="evidence" value="ECO:0007669"/>
    <property type="project" value="TreeGrafter"/>
</dbReference>
<dbReference type="RefSeq" id="WP_271314470.1">
    <property type="nucleotide sequence ID" value="NZ_JABXJJ020000007.1"/>
</dbReference>
<evidence type="ECO:0000256" key="7">
    <source>
        <dbReference type="ARBA" id="ARBA00023065"/>
    </source>
</evidence>
<protein>
    <submittedName>
        <fullName evidence="12">Na+/H+ antiporter</fullName>
    </submittedName>
</protein>
<dbReference type="EMBL" id="JABXJJ020000007">
    <property type="protein sequence ID" value="MDI5968936.1"/>
    <property type="molecule type" value="Genomic_DNA"/>
</dbReference>
<dbReference type="PANTHER" id="PTHR10110:SF86">
    <property type="entry name" value="SODIUM_HYDROGEN EXCHANGER 7"/>
    <property type="match status" value="1"/>
</dbReference>
<feature type="transmembrane region" description="Helical" evidence="10">
    <location>
        <begin position="293"/>
        <end position="315"/>
    </location>
</feature>
<comment type="subcellular location">
    <subcellularLocation>
        <location evidence="1 10">Cell membrane</location>
        <topology evidence="1 10">Multi-pass membrane protein</topology>
    </subcellularLocation>
</comment>
<feature type="transmembrane region" description="Helical" evidence="10">
    <location>
        <begin position="376"/>
        <end position="401"/>
    </location>
</feature>
<dbReference type="InterPro" id="IPR006153">
    <property type="entry name" value="Cation/H_exchanger_TM"/>
</dbReference>
<dbReference type="GO" id="GO:0051453">
    <property type="term" value="P:regulation of intracellular pH"/>
    <property type="evidence" value="ECO:0007669"/>
    <property type="project" value="TreeGrafter"/>
</dbReference>
<reference evidence="12" key="1">
    <citation type="submission" date="2023-05" db="EMBL/GenBank/DDBJ databases">
        <title>Streptantibioticus silvisoli sp. nov., acidotolerant actinomycetes 1 from pine litter.</title>
        <authorList>
            <person name="Swiecimska M."/>
            <person name="Golinska P."/>
            <person name="Sangal V."/>
            <person name="Wachnowicz B."/>
            <person name="Goodfellow M."/>
        </authorList>
    </citation>
    <scope>NUCLEOTIDE SEQUENCE</scope>
    <source>
        <strain evidence="12">SL13</strain>
    </source>
</reference>
<keyword evidence="10" id="KW-0050">Antiport</keyword>
<name>A0AA90JWC8_9ACTN</name>
<evidence type="ECO:0000256" key="6">
    <source>
        <dbReference type="ARBA" id="ARBA00023053"/>
    </source>
</evidence>
<dbReference type="GO" id="GO:0015385">
    <property type="term" value="F:sodium:proton antiporter activity"/>
    <property type="evidence" value="ECO:0007669"/>
    <property type="project" value="InterPro"/>
</dbReference>
<keyword evidence="2 10" id="KW-0813">Transport</keyword>
<feature type="transmembrane region" description="Helical" evidence="10">
    <location>
        <begin position="78"/>
        <end position="101"/>
    </location>
</feature>
<organism evidence="12">
    <name type="scientific">Streptantibioticus silvisoli</name>
    <dbReference type="NCBI Taxonomy" id="2705255"/>
    <lineage>
        <taxon>Bacteria</taxon>
        <taxon>Bacillati</taxon>
        <taxon>Actinomycetota</taxon>
        <taxon>Actinomycetes</taxon>
        <taxon>Kitasatosporales</taxon>
        <taxon>Streptomycetaceae</taxon>
        <taxon>Streptantibioticus</taxon>
    </lineage>
</organism>
<dbReference type="PANTHER" id="PTHR10110">
    <property type="entry name" value="SODIUM/HYDROGEN EXCHANGER"/>
    <property type="match status" value="1"/>
</dbReference>
<keyword evidence="8 10" id="KW-0472">Membrane</keyword>
<accession>A0AA90JWC8</accession>
<gene>
    <name evidence="12" type="ORF">POF50_006190</name>
</gene>
<feature type="transmembrane region" description="Helical" evidence="10">
    <location>
        <begin position="45"/>
        <end position="66"/>
    </location>
</feature>
<sequence>MEGLVLIVVIGATILAGGAIAGRLRIAEPLLLLVLGAALGFAPRLSGVVLPPDVVLLLFLPALLYWESLNISLREIRSNLRAISFLAVGLVFATSFVVALIGEAFGLSWPVALVLGAVLAPTDATAVVSVVGRLPRRTLTILRTESLINDGTALVLYSIAVADAVSGSPIRPGSAALRFVLSYGVGAAIGLAVGFAAVGVRRLLRGDRLLNSTLSALTPYVAYLPAFAAGVSGVVAVVTCGVTLSQLGPKVITASMRAQSFGFWQLTTYLLNGALFVLIGLELHHVAGGLGSGWARTVGLGLLCAAAVIGVRLAWNNTTPYLIRMLDRRPSQRLRRQGFRERLPLGWAGFRGAISLAAALALPVRAADGRIIEGRSVVIAVTFTVILVTLVVQGLTMPAVVRWADLPPDPRELDEELLAEQATLESVLEALPGTAARIGSPDSAVEALRGAYERMLGRIHREEGSPQLARRDETAFDQESALRLALLPVKREALFALRDQGLIDDVVLRRVQARLDLDELRLSDTVEQE</sequence>
<evidence type="ECO:0000256" key="9">
    <source>
        <dbReference type="ARBA" id="ARBA00023201"/>
    </source>
</evidence>
<feature type="transmembrane region" description="Helical" evidence="10">
    <location>
        <begin position="263"/>
        <end position="281"/>
    </location>
</feature>
<feature type="domain" description="Cation/H+ exchanger transmembrane" evidence="11">
    <location>
        <begin position="13"/>
        <end position="403"/>
    </location>
</feature>
<evidence type="ECO:0000256" key="5">
    <source>
        <dbReference type="ARBA" id="ARBA00022989"/>
    </source>
</evidence>
<evidence type="ECO:0000313" key="12">
    <source>
        <dbReference type="EMBL" id="MDI5968936.1"/>
    </source>
</evidence>
<comment type="caution">
    <text evidence="10">Lacks conserved residue(s) required for the propagation of feature annotation.</text>
</comment>
<dbReference type="GO" id="GO:0005886">
    <property type="term" value="C:plasma membrane"/>
    <property type="evidence" value="ECO:0007669"/>
    <property type="project" value="UniProtKB-SubCell"/>
</dbReference>
<dbReference type="InterPro" id="IPR018422">
    <property type="entry name" value="Cation/H_exchanger_CPA1"/>
</dbReference>
<evidence type="ECO:0000256" key="1">
    <source>
        <dbReference type="ARBA" id="ARBA00004651"/>
    </source>
</evidence>
<feature type="transmembrane region" description="Helical" evidence="10">
    <location>
        <begin position="180"/>
        <end position="200"/>
    </location>
</feature>
<dbReference type="Gene3D" id="6.10.140.1330">
    <property type="match status" value="1"/>
</dbReference>
<comment type="function">
    <text evidence="10">Na(+)/H(+) antiporter that extrudes sodium in exchange for external protons.</text>
</comment>
<dbReference type="InterPro" id="IPR004705">
    <property type="entry name" value="Cation/H_exchanger_CPA1_bac"/>
</dbReference>